<gene>
    <name evidence="2" type="ORF">Ddye_006124</name>
</gene>
<keyword evidence="1" id="KW-0472">Membrane</keyword>
<dbReference type="EMBL" id="JANJYI010000002">
    <property type="protein sequence ID" value="KAK2659591.1"/>
    <property type="molecule type" value="Genomic_DNA"/>
</dbReference>
<evidence type="ECO:0000313" key="3">
    <source>
        <dbReference type="Proteomes" id="UP001280121"/>
    </source>
</evidence>
<keyword evidence="1" id="KW-0812">Transmembrane</keyword>
<evidence type="ECO:0000313" key="2">
    <source>
        <dbReference type="EMBL" id="KAK2659591.1"/>
    </source>
</evidence>
<accession>A0AAE0CQG0</accession>
<name>A0AAE0CQG0_9ROSI</name>
<dbReference type="Proteomes" id="UP001280121">
    <property type="component" value="Unassembled WGS sequence"/>
</dbReference>
<proteinExistence type="predicted"/>
<comment type="caution">
    <text evidence="2">The sequence shown here is derived from an EMBL/GenBank/DDBJ whole genome shotgun (WGS) entry which is preliminary data.</text>
</comment>
<protein>
    <submittedName>
        <fullName evidence="2">Uncharacterized protein</fullName>
    </submittedName>
</protein>
<reference evidence="2" key="1">
    <citation type="journal article" date="2023" name="Plant J.">
        <title>Genome sequences and population genomics provide insights into the demographic history, inbreeding, and mutation load of two 'living fossil' tree species of Dipteronia.</title>
        <authorList>
            <person name="Feng Y."/>
            <person name="Comes H.P."/>
            <person name="Chen J."/>
            <person name="Zhu S."/>
            <person name="Lu R."/>
            <person name="Zhang X."/>
            <person name="Li P."/>
            <person name="Qiu J."/>
            <person name="Olsen K.M."/>
            <person name="Qiu Y."/>
        </authorList>
    </citation>
    <scope>NUCLEOTIDE SEQUENCE</scope>
    <source>
        <strain evidence="2">KIB01</strain>
    </source>
</reference>
<keyword evidence="3" id="KW-1185">Reference proteome</keyword>
<sequence length="156" mass="17693">MIASRRRVRNGVLFDNTGEWKDSKHDLEHVVCQYFQNLFTFSYPSLQCMYMVLGGIEPKPSDSMGRFLDGWFTADEIKHAVFDMGAMKASEIKPITTNSQIKPRLKKEKESNPIDVGFHGGRCFLRLGLLGFTAAVRFVGFTVAMRFAWFRGGGEV</sequence>
<organism evidence="2 3">
    <name type="scientific">Dipteronia dyeriana</name>
    <dbReference type="NCBI Taxonomy" id="168575"/>
    <lineage>
        <taxon>Eukaryota</taxon>
        <taxon>Viridiplantae</taxon>
        <taxon>Streptophyta</taxon>
        <taxon>Embryophyta</taxon>
        <taxon>Tracheophyta</taxon>
        <taxon>Spermatophyta</taxon>
        <taxon>Magnoliopsida</taxon>
        <taxon>eudicotyledons</taxon>
        <taxon>Gunneridae</taxon>
        <taxon>Pentapetalae</taxon>
        <taxon>rosids</taxon>
        <taxon>malvids</taxon>
        <taxon>Sapindales</taxon>
        <taxon>Sapindaceae</taxon>
        <taxon>Hippocastanoideae</taxon>
        <taxon>Acereae</taxon>
        <taxon>Dipteronia</taxon>
    </lineage>
</organism>
<evidence type="ECO:0000256" key="1">
    <source>
        <dbReference type="SAM" id="Phobius"/>
    </source>
</evidence>
<feature type="transmembrane region" description="Helical" evidence="1">
    <location>
        <begin position="127"/>
        <end position="149"/>
    </location>
</feature>
<keyword evidence="1" id="KW-1133">Transmembrane helix</keyword>
<dbReference type="AlphaFoldDB" id="A0AAE0CQG0"/>